<dbReference type="AlphaFoldDB" id="A0A0G0VCV8"/>
<reference evidence="2 3" key="1">
    <citation type="journal article" date="2015" name="Nature">
        <title>rRNA introns, odd ribosomes, and small enigmatic genomes across a large radiation of phyla.</title>
        <authorList>
            <person name="Brown C.T."/>
            <person name="Hug L.A."/>
            <person name="Thomas B.C."/>
            <person name="Sharon I."/>
            <person name="Castelle C.J."/>
            <person name="Singh A."/>
            <person name="Wilkins M.J."/>
            <person name="Williams K.H."/>
            <person name="Banfield J.F."/>
        </authorList>
    </citation>
    <scope>NUCLEOTIDE SEQUENCE [LARGE SCALE GENOMIC DNA]</scope>
</reference>
<feature type="transmembrane region" description="Helical" evidence="1">
    <location>
        <begin position="35"/>
        <end position="52"/>
    </location>
</feature>
<protein>
    <recommendedName>
        <fullName evidence="4">DUF5673 domain-containing protein</fullName>
    </recommendedName>
</protein>
<gene>
    <name evidence="2" type="ORF">UU48_C0001G0059</name>
</gene>
<feature type="transmembrane region" description="Helical" evidence="1">
    <location>
        <begin position="57"/>
        <end position="75"/>
    </location>
</feature>
<organism evidence="2 3">
    <name type="scientific">Candidatus Uhrbacteria bacterium GW2011_GWF2_41_16</name>
    <dbReference type="NCBI Taxonomy" id="1618997"/>
    <lineage>
        <taxon>Bacteria</taxon>
        <taxon>Candidatus Uhriibacteriota</taxon>
    </lineage>
</organism>
<keyword evidence="1" id="KW-0472">Membrane</keyword>
<accession>A0A0G0VCV8</accession>
<proteinExistence type="predicted"/>
<evidence type="ECO:0008006" key="4">
    <source>
        <dbReference type="Google" id="ProtNLM"/>
    </source>
</evidence>
<keyword evidence="1" id="KW-0812">Transmembrane</keyword>
<evidence type="ECO:0000313" key="3">
    <source>
        <dbReference type="Proteomes" id="UP000034746"/>
    </source>
</evidence>
<dbReference type="EMBL" id="LCAU01000001">
    <property type="protein sequence ID" value="KKR98704.1"/>
    <property type="molecule type" value="Genomic_DNA"/>
</dbReference>
<keyword evidence="1" id="KW-1133">Transmembrane helix</keyword>
<evidence type="ECO:0000256" key="1">
    <source>
        <dbReference type="SAM" id="Phobius"/>
    </source>
</evidence>
<evidence type="ECO:0000313" key="2">
    <source>
        <dbReference type="EMBL" id="KKR98704.1"/>
    </source>
</evidence>
<sequence length="170" mass="19677">MKELSQTSSSEILQYGRALLTWQVDEYLNHERPRSWYVIGAILSVALIIYAIATANFLFAVIILMAGLITLFSTFQSPDRIEVILTTTGVVVGDAFYEFKSMKNFSIIYEPPEIKVLYLDFLKPWMPLLSVPLEEMDPNRVREILLSFCEENITRQEESLTDLVRRLYKL</sequence>
<comment type="caution">
    <text evidence="2">The sequence shown here is derived from an EMBL/GenBank/DDBJ whole genome shotgun (WGS) entry which is preliminary data.</text>
</comment>
<dbReference type="Proteomes" id="UP000034746">
    <property type="component" value="Unassembled WGS sequence"/>
</dbReference>
<name>A0A0G0VCV8_9BACT</name>